<keyword evidence="3" id="KW-1185">Reference proteome</keyword>
<evidence type="ECO:0000256" key="1">
    <source>
        <dbReference type="SAM" id="MobiDB-lite"/>
    </source>
</evidence>
<feature type="region of interest" description="Disordered" evidence="1">
    <location>
        <begin position="23"/>
        <end position="69"/>
    </location>
</feature>
<protein>
    <submittedName>
        <fullName evidence="2">Uncharacterized protein</fullName>
    </submittedName>
</protein>
<name>A0A195E584_9HYME</name>
<dbReference type="Proteomes" id="UP000078492">
    <property type="component" value="Unassembled WGS sequence"/>
</dbReference>
<feature type="non-terminal residue" evidence="2">
    <location>
        <position position="1"/>
    </location>
</feature>
<sequence length="107" mass="12814">KGEQASEEEEWTSLRGSEYIAMKEREREREEKREQVRKDDKKLYCSKRKRRKRSRGRRCRKEDSHHPSILPSFLCERPSRVAIRLSLWVISSAVCHFSGVSVRKRPL</sequence>
<accession>A0A195E584</accession>
<evidence type="ECO:0000313" key="3">
    <source>
        <dbReference type="Proteomes" id="UP000078492"/>
    </source>
</evidence>
<reference evidence="2 3" key="1">
    <citation type="submission" date="2015-09" db="EMBL/GenBank/DDBJ databases">
        <title>Trachymyrmex cornetzi WGS genome.</title>
        <authorList>
            <person name="Nygaard S."/>
            <person name="Hu H."/>
            <person name="Boomsma J."/>
            <person name="Zhang G."/>
        </authorList>
    </citation>
    <scope>NUCLEOTIDE SEQUENCE [LARGE SCALE GENOMIC DNA]</scope>
    <source>
        <strain evidence="2">Tcor2-1</strain>
        <tissue evidence="2">Whole body</tissue>
    </source>
</reference>
<organism evidence="2 3">
    <name type="scientific">Trachymyrmex cornetzi</name>
    <dbReference type="NCBI Taxonomy" id="471704"/>
    <lineage>
        <taxon>Eukaryota</taxon>
        <taxon>Metazoa</taxon>
        <taxon>Ecdysozoa</taxon>
        <taxon>Arthropoda</taxon>
        <taxon>Hexapoda</taxon>
        <taxon>Insecta</taxon>
        <taxon>Pterygota</taxon>
        <taxon>Neoptera</taxon>
        <taxon>Endopterygota</taxon>
        <taxon>Hymenoptera</taxon>
        <taxon>Apocrita</taxon>
        <taxon>Aculeata</taxon>
        <taxon>Formicoidea</taxon>
        <taxon>Formicidae</taxon>
        <taxon>Myrmicinae</taxon>
        <taxon>Trachymyrmex</taxon>
    </lineage>
</organism>
<proteinExistence type="predicted"/>
<feature type="compositionally biased region" description="Basic and acidic residues" evidence="1">
    <location>
        <begin position="23"/>
        <end position="43"/>
    </location>
</feature>
<gene>
    <name evidence="2" type="ORF">ALC57_07150</name>
</gene>
<dbReference type="EMBL" id="KQ979608">
    <property type="protein sequence ID" value="KYN20246.1"/>
    <property type="molecule type" value="Genomic_DNA"/>
</dbReference>
<feature type="compositionally biased region" description="Basic residues" evidence="1">
    <location>
        <begin position="44"/>
        <end position="59"/>
    </location>
</feature>
<dbReference type="AlphaFoldDB" id="A0A195E584"/>
<evidence type="ECO:0000313" key="2">
    <source>
        <dbReference type="EMBL" id="KYN20246.1"/>
    </source>
</evidence>